<keyword evidence="2" id="KW-1185">Reference proteome</keyword>
<dbReference type="Proteomes" id="UP000789524">
    <property type="component" value="Unassembled WGS sequence"/>
</dbReference>
<comment type="caution">
    <text evidence="1">The sequence shown here is derived from an EMBL/GenBank/DDBJ whole genome shotgun (WGS) entry which is preliminary data.</text>
</comment>
<organism evidence="1 2">
    <name type="scientific">Danaus chrysippus</name>
    <name type="common">African queen</name>
    <dbReference type="NCBI Taxonomy" id="151541"/>
    <lineage>
        <taxon>Eukaryota</taxon>
        <taxon>Metazoa</taxon>
        <taxon>Ecdysozoa</taxon>
        <taxon>Arthropoda</taxon>
        <taxon>Hexapoda</taxon>
        <taxon>Insecta</taxon>
        <taxon>Pterygota</taxon>
        <taxon>Neoptera</taxon>
        <taxon>Endopterygota</taxon>
        <taxon>Lepidoptera</taxon>
        <taxon>Glossata</taxon>
        <taxon>Ditrysia</taxon>
        <taxon>Papilionoidea</taxon>
        <taxon>Nymphalidae</taxon>
        <taxon>Danainae</taxon>
        <taxon>Danaini</taxon>
        <taxon>Danaina</taxon>
        <taxon>Danaus</taxon>
        <taxon>Anosia</taxon>
    </lineage>
</organism>
<reference evidence="1" key="1">
    <citation type="submission" date="2021-09" db="EMBL/GenBank/DDBJ databases">
        <authorList>
            <person name="Martin H S."/>
        </authorList>
    </citation>
    <scope>NUCLEOTIDE SEQUENCE</scope>
</reference>
<sequence length="68" mass="8325">MRMFFAIRGMVRVDTRRLSFWHWLELCLSLLDRDEHIQRGILISGPVRARRTYYTREYQPGRGWARLN</sequence>
<evidence type="ECO:0000313" key="1">
    <source>
        <dbReference type="EMBL" id="CAG9569254.1"/>
    </source>
</evidence>
<name>A0A8J2VTK9_9NEOP</name>
<proteinExistence type="predicted"/>
<gene>
    <name evidence="1" type="ORF">DCHRY22_LOCUS8797</name>
</gene>
<accession>A0A8J2VTK9</accession>
<dbReference type="EMBL" id="CAKASE010000062">
    <property type="protein sequence ID" value="CAG9569254.1"/>
    <property type="molecule type" value="Genomic_DNA"/>
</dbReference>
<evidence type="ECO:0000313" key="2">
    <source>
        <dbReference type="Proteomes" id="UP000789524"/>
    </source>
</evidence>
<protein>
    <submittedName>
        <fullName evidence="1">(African queen) hypothetical protein</fullName>
    </submittedName>
</protein>
<dbReference type="AlphaFoldDB" id="A0A8J2VTK9"/>